<evidence type="ECO:0000313" key="1">
    <source>
        <dbReference type="EMBL" id="KUG20908.1"/>
    </source>
</evidence>
<organism evidence="1">
    <name type="scientific">hydrocarbon metagenome</name>
    <dbReference type="NCBI Taxonomy" id="938273"/>
    <lineage>
        <taxon>unclassified sequences</taxon>
        <taxon>metagenomes</taxon>
        <taxon>ecological metagenomes</taxon>
    </lineage>
</organism>
<accession>A0A0W8FJ27</accession>
<reference evidence="1" key="1">
    <citation type="journal article" date="2015" name="Proc. Natl. Acad. Sci. U.S.A.">
        <title>Networks of energetic and metabolic interactions define dynamics in microbial communities.</title>
        <authorList>
            <person name="Embree M."/>
            <person name="Liu J.K."/>
            <person name="Al-Bassam M.M."/>
            <person name="Zengler K."/>
        </authorList>
    </citation>
    <scope>NUCLEOTIDE SEQUENCE</scope>
</reference>
<gene>
    <name evidence="1" type="ORF">ASZ90_009353</name>
</gene>
<comment type="caution">
    <text evidence="1">The sequence shown here is derived from an EMBL/GenBank/DDBJ whole genome shotgun (WGS) entry which is preliminary data.</text>
</comment>
<sequence>MTRKTLRCPICHSTDIYWDARGLFATLYHCRQCGCQGAFVLECEEDTGERPGESVQ</sequence>
<name>A0A0W8FJ27_9ZZZZ</name>
<dbReference type="AlphaFoldDB" id="A0A0W8FJ27"/>
<proteinExistence type="predicted"/>
<protein>
    <submittedName>
        <fullName evidence="1">Uncharacterized protein</fullName>
    </submittedName>
</protein>
<dbReference type="EMBL" id="LNQE01001129">
    <property type="protein sequence ID" value="KUG20908.1"/>
    <property type="molecule type" value="Genomic_DNA"/>
</dbReference>